<name>A0ABT2PRZ4_9BURK</name>
<evidence type="ECO:0000259" key="5">
    <source>
        <dbReference type="SMART" id="SM00062"/>
    </source>
</evidence>
<dbReference type="Pfam" id="PF00497">
    <property type="entry name" value="SBP_bac_3"/>
    <property type="match status" value="1"/>
</dbReference>
<evidence type="ECO:0000256" key="2">
    <source>
        <dbReference type="ARBA" id="ARBA00022448"/>
    </source>
</evidence>
<dbReference type="Gene3D" id="3.40.190.10">
    <property type="entry name" value="Periplasmic binding protein-like II"/>
    <property type="match status" value="2"/>
</dbReference>
<proteinExistence type="inferred from homology"/>
<feature type="chain" id="PRO_5046979463" evidence="4">
    <location>
        <begin position="36"/>
        <end position="286"/>
    </location>
</feature>
<gene>
    <name evidence="6" type="ORF">N0K08_18135</name>
</gene>
<evidence type="ECO:0000256" key="4">
    <source>
        <dbReference type="SAM" id="SignalP"/>
    </source>
</evidence>
<dbReference type="SUPFAM" id="SSF53850">
    <property type="entry name" value="Periplasmic binding protein-like II"/>
    <property type="match status" value="1"/>
</dbReference>
<keyword evidence="3 4" id="KW-0732">Signal</keyword>
<organism evidence="6 7">
    <name type="scientific">Acidovorax bellezanensis</name>
    <dbReference type="NCBI Taxonomy" id="2976702"/>
    <lineage>
        <taxon>Bacteria</taxon>
        <taxon>Pseudomonadati</taxon>
        <taxon>Pseudomonadota</taxon>
        <taxon>Betaproteobacteria</taxon>
        <taxon>Burkholderiales</taxon>
        <taxon>Comamonadaceae</taxon>
        <taxon>Acidovorax</taxon>
    </lineage>
</organism>
<accession>A0ABT2PRZ4</accession>
<feature type="signal peptide" evidence="4">
    <location>
        <begin position="1"/>
        <end position="35"/>
    </location>
</feature>
<feature type="domain" description="Solute-binding protein family 3/N-terminal" evidence="5">
    <location>
        <begin position="47"/>
        <end position="262"/>
    </location>
</feature>
<evidence type="ECO:0000256" key="1">
    <source>
        <dbReference type="ARBA" id="ARBA00010333"/>
    </source>
</evidence>
<evidence type="ECO:0000256" key="3">
    <source>
        <dbReference type="ARBA" id="ARBA00022729"/>
    </source>
</evidence>
<evidence type="ECO:0000313" key="6">
    <source>
        <dbReference type="EMBL" id="MCT9812554.1"/>
    </source>
</evidence>
<dbReference type="EMBL" id="JAODYH010000010">
    <property type="protein sequence ID" value="MCT9812554.1"/>
    <property type="molecule type" value="Genomic_DNA"/>
</dbReference>
<keyword evidence="7" id="KW-1185">Reference proteome</keyword>
<dbReference type="SMART" id="SM00062">
    <property type="entry name" value="PBPb"/>
    <property type="match status" value="1"/>
</dbReference>
<dbReference type="InterPro" id="IPR001638">
    <property type="entry name" value="Solute-binding_3/MltF_N"/>
</dbReference>
<dbReference type="Proteomes" id="UP001525968">
    <property type="component" value="Unassembled WGS sequence"/>
</dbReference>
<protein>
    <submittedName>
        <fullName evidence="6">Transporter substrate-binding domain-containing protein</fullName>
    </submittedName>
</protein>
<dbReference type="RefSeq" id="WP_261501802.1">
    <property type="nucleotide sequence ID" value="NZ_JAODYH010000010.1"/>
</dbReference>
<dbReference type="PANTHER" id="PTHR30085:SF6">
    <property type="entry name" value="ABC TRANSPORTER GLUTAMINE-BINDING PROTEIN GLNH"/>
    <property type="match status" value="1"/>
</dbReference>
<keyword evidence="2" id="KW-0813">Transport</keyword>
<dbReference type="InterPro" id="IPR051455">
    <property type="entry name" value="Bact_solute-bind_prot3"/>
</dbReference>
<dbReference type="PANTHER" id="PTHR30085">
    <property type="entry name" value="AMINO ACID ABC TRANSPORTER PERMEASE"/>
    <property type="match status" value="1"/>
</dbReference>
<evidence type="ECO:0000313" key="7">
    <source>
        <dbReference type="Proteomes" id="UP001525968"/>
    </source>
</evidence>
<reference evidence="6 7" key="1">
    <citation type="submission" date="2022-09" db="EMBL/GenBank/DDBJ databases">
        <title>Draft genome of isolate Be4.</title>
        <authorList>
            <person name="Sanchez-Castro I."/>
            <person name="Martinez-Rodriguez P."/>
            <person name="Descostes M."/>
            <person name="Merroun M."/>
        </authorList>
    </citation>
    <scope>NUCLEOTIDE SEQUENCE [LARGE SCALE GENOMIC DNA]</scope>
    <source>
        <strain evidence="6 7">Be4</strain>
    </source>
</reference>
<comment type="similarity">
    <text evidence="1">Belongs to the bacterial solute-binding protein 3 family.</text>
</comment>
<sequence>MKHSPAWTFPSPRRALGRLTLAVAACIACAPQAHADATLDRIRDRGRISIGIIANGNSGFGSIDPASGKLVGFNPELASKIASELGVRVELVQVQPANRLQFLQQGKVDLLVASMLLTPERAELMDYAPTPYFRNGGTAIFAKREGIQRWEDLRGKPVCLSQGSSYAKPLTGYGAELKGFKSMAESLLALRNGTSCVAAVHESLTLNQLVARDKEWNNYAVLSEEVDPAPQVAWVRKGDKDTAASVDRVLQKLHGSGWLLALEKRLDLLPRSALLVQLHQQFKNLP</sequence>
<comment type="caution">
    <text evidence="6">The sequence shown here is derived from an EMBL/GenBank/DDBJ whole genome shotgun (WGS) entry which is preliminary data.</text>
</comment>